<evidence type="ECO:0000313" key="3">
    <source>
        <dbReference type="EMBL" id="PIL28250.1"/>
    </source>
</evidence>
<evidence type="ECO:0008006" key="5">
    <source>
        <dbReference type="Google" id="ProtNLM"/>
    </source>
</evidence>
<dbReference type="PROSITE" id="PS50405">
    <property type="entry name" value="GST_CTER"/>
    <property type="match status" value="1"/>
</dbReference>
<accession>A0A2G8S3A1</accession>
<keyword evidence="4" id="KW-1185">Reference proteome</keyword>
<dbReference type="Gene3D" id="3.40.30.10">
    <property type="entry name" value="Glutaredoxin"/>
    <property type="match status" value="1"/>
</dbReference>
<dbReference type="GO" id="GO:0005737">
    <property type="term" value="C:cytoplasm"/>
    <property type="evidence" value="ECO:0007669"/>
    <property type="project" value="TreeGrafter"/>
</dbReference>
<dbReference type="STRING" id="1077348.A0A2G8S3A1"/>
<feature type="domain" description="GST C-terminal" evidence="2">
    <location>
        <begin position="115"/>
        <end position="252"/>
    </location>
</feature>
<dbReference type="SUPFAM" id="SSF52833">
    <property type="entry name" value="Thioredoxin-like"/>
    <property type="match status" value="1"/>
</dbReference>
<comment type="caution">
    <text evidence="3">The sequence shown here is derived from an EMBL/GenBank/DDBJ whole genome shotgun (WGS) entry which is preliminary data.</text>
</comment>
<dbReference type="CDD" id="cd00299">
    <property type="entry name" value="GST_C_family"/>
    <property type="match status" value="1"/>
</dbReference>
<dbReference type="PANTHER" id="PTHR43968:SF6">
    <property type="entry name" value="GLUTATHIONE S-TRANSFERASE OMEGA"/>
    <property type="match status" value="1"/>
</dbReference>
<dbReference type="InterPro" id="IPR040079">
    <property type="entry name" value="Glutathione_S-Trfase"/>
</dbReference>
<sequence>MSDIKRITLYAAVDSPFPHRVRLALEEAKATYDIIWIDLVGKPEWYEKKVYPGEGRADAPPPPSPRTQVPYLVYGGPKLSPDEAPSGDAVGIPDSLVILEFLADLFPGARLLPADPVQRAHARLFASQFVEKRLLPAWLPSIFMGAPADGLFAALDELQRRLPPADSEGKGKGTFLFGEGWSIADAAVVPILLRMEHVWRLRPFTLGEGEADKALGTWNSARFERLRRYVADNKERESVKKTWDEADVERHFARRIDRIKRTGVINSDIRVPVPAAQE</sequence>
<feature type="domain" description="GST N-terminal" evidence="1">
    <location>
        <begin position="5"/>
        <end position="110"/>
    </location>
</feature>
<dbReference type="InterPro" id="IPR036282">
    <property type="entry name" value="Glutathione-S-Trfase_C_sf"/>
</dbReference>
<evidence type="ECO:0000259" key="2">
    <source>
        <dbReference type="PROSITE" id="PS50405"/>
    </source>
</evidence>
<protein>
    <recommendedName>
        <fullName evidence="5">GST N-terminal domain-containing protein</fullName>
    </recommendedName>
</protein>
<dbReference type="SFLD" id="SFLDS00019">
    <property type="entry name" value="Glutathione_Transferase_(cytos"/>
    <property type="match status" value="1"/>
</dbReference>
<dbReference type="PANTHER" id="PTHR43968">
    <property type="match status" value="1"/>
</dbReference>
<gene>
    <name evidence="3" type="ORF">GSI_09662</name>
</gene>
<dbReference type="Gene3D" id="1.20.1050.10">
    <property type="match status" value="1"/>
</dbReference>
<dbReference type="InterPro" id="IPR050983">
    <property type="entry name" value="GST_Omega/HSP26"/>
</dbReference>
<dbReference type="InterPro" id="IPR036249">
    <property type="entry name" value="Thioredoxin-like_sf"/>
</dbReference>
<dbReference type="Proteomes" id="UP000230002">
    <property type="component" value="Unassembled WGS sequence"/>
</dbReference>
<dbReference type="EMBL" id="AYKW01000026">
    <property type="protein sequence ID" value="PIL28250.1"/>
    <property type="molecule type" value="Genomic_DNA"/>
</dbReference>
<dbReference type="InterPro" id="IPR004045">
    <property type="entry name" value="Glutathione_S-Trfase_N"/>
</dbReference>
<evidence type="ECO:0000313" key="4">
    <source>
        <dbReference type="Proteomes" id="UP000230002"/>
    </source>
</evidence>
<evidence type="ECO:0000259" key="1">
    <source>
        <dbReference type="PROSITE" id="PS50404"/>
    </source>
</evidence>
<dbReference type="CDD" id="cd00570">
    <property type="entry name" value="GST_N_family"/>
    <property type="match status" value="1"/>
</dbReference>
<organism evidence="3 4">
    <name type="scientific">Ganoderma sinense ZZ0214-1</name>
    <dbReference type="NCBI Taxonomy" id="1077348"/>
    <lineage>
        <taxon>Eukaryota</taxon>
        <taxon>Fungi</taxon>
        <taxon>Dikarya</taxon>
        <taxon>Basidiomycota</taxon>
        <taxon>Agaricomycotina</taxon>
        <taxon>Agaricomycetes</taxon>
        <taxon>Polyporales</taxon>
        <taxon>Polyporaceae</taxon>
        <taxon>Ganoderma</taxon>
    </lineage>
</organism>
<dbReference type="PROSITE" id="PS50404">
    <property type="entry name" value="GST_NTER"/>
    <property type="match status" value="1"/>
</dbReference>
<dbReference type="InterPro" id="IPR010987">
    <property type="entry name" value="Glutathione-S-Trfase_C-like"/>
</dbReference>
<proteinExistence type="predicted"/>
<dbReference type="SUPFAM" id="SSF47616">
    <property type="entry name" value="GST C-terminal domain-like"/>
    <property type="match status" value="1"/>
</dbReference>
<dbReference type="Pfam" id="PF13409">
    <property type="entry name" value="GST_N_2"/>
    <property type="match status" value="1"/>
</dbReference>
<dbReference type="Pfam" id="PF13410">
    <property type="entry name" value="GST_C_2"/>
    <property type="match status" value="1"/>
</dbReference>
<dbReference type="AlphaFoldDB" id="A0A2G8S3A1"/>
<reference evidence="3 4" key="1">
    <citation type="journal article" date="2015" name="Sci. Rep.">
        <title>Chromosome-level genome map provides insights into diverse defense mechanisms in the medicinal fungus Ganoderma sinense.</title>
        <authorList>
            <person name="Zhu Y."/>
            <person name="Xu J."/>
            <person name="Sun C."/>
            <person name="Zhou S."/>
            <person name="Xu H."/>
            <person name="Nelson D.R."/>
            <person name="Qian J."/>
            <person name="Song J."/>
            <person name="Luo H."/>
            <person name="Xiang L."/>
            <person name="Li Y."/>
            <person name="Xu Z."/>
            <person name="Ji A."/>
            <person name="Wang L."/>
            <person name="Lu S."/>
            <person name="Hayward A."/>
            <person name="Sun W."/>
            <person name="Li X."/>
            <person name="Schwartz D.C."/>
            <person name="Wang Y."/>
            <person name="Chen S."/>
        </authorList>
    </citation>
    <scope>NUCLEOTIDE SEQUENCE [LARGE SCALE GENOMIC DNA]</scope>
    <source>
        <strain evidence="3 4">ZZ0214-1</strain>
    </source>
</reference>
<name>A0A2G8S3A1_9APHY</name>
<dbReference type="OrthoDB" id="202840at2759"/>